<keyword evidence="3" id="KW-1185">Reference proteome</keyword>
<gene>
    <name evidence="2" type="ORF">RM844_31760</name>
</gene>
<dbReference type="EMBL" id="JAVREO010000040">
    <property type="protein sequence ID" value="MDT0270855.1"/>
    <property type="molecule type" value="Genomic_DNA"/>
</dbReference>
<sequence>MSGWFAAVWPVITFVLGGLLAFGRDYFTESRQDRREREARQHERDTAARERREEFELEHLIEVHRLLLRLWATVEEAERASESFRALMTAAEREGLPSHTEALANLRSQEQAVEAQLGFILVDQVRELATTAYREAWSIGGQLLDGKASSDWTVARHAFSRAHEALTSRVREIYAGRAERGL</sequence>
<keyword evidence="1" id="KW-0812">Transmembrane</keyword>
<keyword evidence="1" id="KW-0472">Membrane</keyword>
<reference evidence="3" key="1">
    <citation type="submission" date="2023-07" db="EMBL/GenBank/DDBJ databases">
        <title>30 novel species of actinomycetes from the DSMZ collection.</title>
        <authorList>
            <person name="Nouioui I."/>
        </authorList>
    </citation>
    <scope>NUCLEOTIDE SEQUENCE [LARGE SCALE GENOMIC DNA]</scope>
    <source>
        <strain evidence="3">DSM 44915</strain>
    </source>
</reference>
<name>A0ABU2K0R8_9ACTN</name>
<proteinExistence type="predicted"/>
<keyword evidence="1" id="KW-1133">Transmembrane helix</keyword>
<dbReference type="RefSeq" id="WP_311670919.1">
    <property type="nucleotide sequence ID" value="NZ_JAVREO010000040.1"/>
</dbReference>
<evidence type="ECO:0000313" key="2">
    <source>
        <dbReference type="EMBL" id="MDT0270855.1"/>
    </source>
</evidence>
<evidence type="ECO:0000256" key="1">
    <source>
        <dbReference type="SAM" id="Phobius"/>
    </source>
</evidence>
<feature type="transmembrane region" description="Helical" evidence="1">
    <location>
        <begin position="6"/>
        <end position="27"/>
    </location>
</feature>
<protein>
    <recommendedName>
        <fullName evidence="4">Secreted protein</fullName>
    </recommendedName>
</protein>
<comment type="caution">
    <text evidence="2">The sequence shown here is derived from an EMBL/GenBank/DDBJ whole genome shotgun (WGS) entry which is preliminary data.</text>
</comment>
<dbReference type="Proteomes" id="UP001183410">
    <property type="component" value="Unassembled WGS sequence"/>
</dbReference>
<evidence type="ECO:0000313" key="3">
    <source>
        <dbReference type="Proteomes" id="UP001183410"/>
    </source>
</evidence>
<accession>A0ABU2K0R8</accession>
<organism evidence="2 3">
    <name type="scientific">Streptomyces chisholmiae</name>
    <dbReference type="NCBI Taxonomy" id="3075540"/>
    <lineage>
        <taxon>Bacteria</taxon>
        <taxon>Bacillati</taxon>
        <taxon>Actinomycetota</taxon>
        <taxon>Actinomycetes</taxon>
        <taxon>Kitasatosporales</taxon>
        <taxon>Streptomycetaceae</taxon>
        <taxon>Streptomyces</taxon>
    </lineage>
</organism>
<evidence type="ECO:0008006" key="4">
    <source>
        <dbReference type="Google" id="ProtNLM"/>
    </source>
</evidence>